<organism evidence="3 5">
    <name type="scientific">Kosakonia oryzae</name>
    <dbReference type="NCBI Taxonomy" id="497725"/>
    <lineage>
        <taxon>Bacteria</taxon>
        <taxon>Pseudomonadati</taxon>
        <taxon>Pseudomonadota</taxon>
        <taxon>Gammaproteobacteria</taxon>
        <taxon>Enterobacterales</taxon>
        <taxon>Enterobacteriaceae</taxon>
        <taxon>Kosakonia</taxon>
    </lineage>
</organism>
<evidence type="ECO:0000313" key="4">
    <source>
        <dbReference type="Proteomes" id="UP000078227"/>
    </source>
</evidence>
<dbReference type="PANTHER" id="PTHR46246:SF1">
    <property type="entry name" value="GUANOSINE-3',5'-BIS(DIPHOSPHATE) 3'-PYROPHOSPHOHYDROLASE MESH1"/>
    <property type="match status" value="1"/>
</dbReference>
<dbReference type="SMART" id="SM00471">
    <property type="entry name" value="HDc"/>
    <property type="match status" value="1"/>
</dbReference>
<name>A0AA94H589_9ENTR</name>
<dbReference type="EMBL" id="CP014007">
    <property type="protein sequence ID" value="ANI81552.1"/>
    <property type="molecule type" value="Genomic_DNA"/>
</dbReference>
<protein>
    <submittedName>
        <fullName evidence="2">Bifunctional (P)ppGpp synthetase/guanosine-3',5'-bis(Diphosphate) 3'-pyrophosphohydrolase</fullName>
    </submittedName>
    <submittedName>
        <fullName evidence="3">HD domain-containing protein</fullName>
    </submittedName>
</protein>
<dbReference type="KEGG" id="kor:AWR26_05075"/>
<evidence type="ECO:0000313" key="2">
    <source>
        <dbReference type="EMBL" id="ANI81552.1"/>
    </source>
</evidence>
<dbReference type="GO" id="GO:0008893">
    <property type="term" value="F:guanosine-3',5'-bis(diphosphate) 3'-diphosphatase activity"/>
    <property type="evidence" value="ECO:0007669"/>
    <property type="project" value="TreeGrafter"/>
</dbReference>
<dbReference type="Gene3D" id="1.10.3210.10">
    <property type="entry name" value="Hypothetical protein af1432"/>
    <property type="match status" value="1"/>
</dbReference>
<evidence type="ECO:0000259" key="1">
    <source>
        <dbReference type="SMART" id="SM00471"/>
    </source>
</evidence>
<dbReference type="Proteomes" id="UP000078227">
    <property type="component" value="Chromosome"/>
</dbReference>
<dbReference type="RefSeq" id="WP_064564071.1">
    <property type="nucleotide sequence ID" value="NZ_CP014007.2"/>
</dbReference>
<dbReference type="Proteomes" id="UP000182314">
    <property type="component" value="Unassembled WGS sequence"/>
</dbReference>
<sequence>MELTRKAQLFATQAHERAGQTRKFTGEPYIVHPASVVQILMSVAPSAEMIAAAWLHDVVEDTDISPQVIEAEFGPLVAQYVEMLTDVRTRRTGGERIARKNANLLHSARACPEAQTIKLCDLIDNASLVVERDPLFARKYLLEMKRLLSVLTAGHPQLYQQASALCESGLAALRKQPEAARWLEERWARYEADLSLSSVTVGSASE</sequence>
<dbReference type="InterPro" id="IPR003607">
    <property type="entry name" value="HD/PDEase_dom"/>
</dbReference>
<feature type="domain" description="HD/PDEase" evidence="1">
    <location>
        <begin position="25"/>
        <end position="135"/>
    </location>
</feature>
<dbReference type="Pfam" id="PF13328">
    <property type="entry name" value="HD_4"/>
    <property type="match status" value="1"/>
</dbReference>
<proteinExistence type="predicted"/>
<dbReference type="PANTHER" id="PTHR46246">
    <property type="entry name" value="GUANOSINE-3',5'-BIS(DIPHOSPHATE) 3'-PYROPHOSPHOHYDROLASE MESH1"/>
    <property type="match status" value="1"/>
</dbReference>
<dbReference type="EMBL" id="FOKO01000004">
    <property type="protein sequence ID" value="SFC80676.1"/>
    <property type="molecule type" value="Genomic_DNA"/>
</dbReference>
<gene>
    <name evidence="2" type="ORF">AWR26_05075</name>
    <name evidence="3" type="ORF">SAMN05216286_3293</name>
</gene>
<reference evidence="3 5" key="1">
    <citation type="submission" date="2016-10" db="EMBL/GenBank/DDBJ databases">
        <authorList>
            <person name="Varghese N."/>
            <person name="Submissions S."/>
        </authorList>
    </citation>
    <scope>NUCLEOTIDE SEQUENCE [LARGE SCALE GENOMIC DNA]</scope>
    <source>
        <strain evidence="3 5">CGMCC 1.7012</strain>
    </source>
</reference>
<evidence type="ECO:0000313" key="5">
    <source>
        <dbReference type="Proteomes" id="UP000182314"/>
    </source>
</evidence>
<accession>A0AA94H589</accession>
<dbReference type="SUPFAM" id="SSF109604">
    <property type="entry name" value="HD-domain/PDEase-like"/>
    <property type="match status" value="1"/>
</dbReference>
<dbReference type="AlphaFoldDB" id="A0AA94H589"/>
<dbReference type="InterPro" id="IPR052194">
    <property type="entry name" value="MESH1"/>
</dbReference>
<reference evidence="2 4" key="2">
    <citation type="submission" date="2021-03" db="EMBL/GenBank/DDBJ databases">
        <authorList>
            <person name="Li Y."/>
            <person name="Li S."/>
            <person name="Chen M."/>
            <person name="Peng G."/>
            <person name="Tan Z."/>
            <person name="An Q."/>
        </authorList>
    </citation>
    <scope>NUCLEOTIDE SEQUENCE [LARGE SCALE GENOMIC DNA]</scope>
    <source>
        <strain evidence="2 4">Ola 51</strain>
    </source>
</reference>
<keyword evidence="4" id="KW-1185">Reference proteome</keyword>
<evidence type="ECO:0000313" key="3">
    <source>
        <dbReference type="EMBL" id="SFC80676.1"/>
    </source>
</evidence>